<feature type="binding site" evidence="8">
    <location>
        <position position="412"/>
    </location>
    <ligand>
        <name>[4Fe-4S] cluster</name>
        <dbReference type="ChEBI" id="CHEBI:49883"/>
        <label>2</label>
    </ligand>
</feature>
<keyword evidence="8" id="KW-1278">Translocase</keyword>
<keyword evidence="7 8" id="KW-0411">Iron-sulfur</keyword>
<dbReference type="Gene3D" id="3.10.20.600">
    <property type="match status" value="1"/>
</dbReference>
<dbReference type="EMBL" id="JAJEQE010000015">
    <property type="protein sequence ID" value="MCC2148834.1"/>
    <property type="molecule type" value="Genomic_DNA"/>
</dbReference>
<name>A0ABS8EXE2_9FIRM</name>
<dbReference type="NCBIfam" id="NF003454">
    <property type="entry name" value="PRK05035.1"/>
    <property type="match status" value="1"/>
</dbReference>
<dbReference type="EC" id="7.-.-.-" evidence="8"/>
<keyword evidence="8" id="KW-0472">Membrane</keyword>
<keyword evidence="1 8" id="KW-0813">Transport</keyword>
<keyword evidence="5 8" id="KW-0249">Electron transport</keyword>
<dbReference type="SUPFAM" id="SSF46548">
    <property type="entry name" value="alpha-helical ferredoxin"/>
    <property type="match status" value="1"/>
</dbReference>
<dbReference type="InterPro" id="IPR019554">
    <property type="entry name" value="Soluble_ligand-bd"/>
</dbReference>
<dbReference type="InterPro" id="IPR010208">
    <property type="entry name" value="Ion_transpt_RnfC/RsxC"/>
</dbReference>
<dbReference type="Pfam" id="PF10531">
    <property type="entry name" value="SLBB"/>
    <property type="match status" value="1"/>
</dbReference>
<evidence type="ECO:0000256" key="3">
    <source>
        <dbReference type="ARBA" id="ARBA00022723"/>
    </source>
</evidence>
<comment type="subcellular location">
    <subcellularLocation>
        <location evidence="8">Cell membrane</location>
        <topology evidence="8">Peripheral membrane protein</topology>
    </subcellularLocation>
</comment>
<dbReference type="Pfam" id="PF01512">
    <property type="entry name" value="Complex1_51K"/>
    <property type="match status" value="1"/>
</dbReference>
<dbReference type="SUPFAM" id="SSF142019">
    <property type="entry name" value="Nqo1 FMN-binding domain-like"/>
    <property type="match status" value="1"/>
</dbReference>
<dbReference type="InterPro" id="IPR037225">
    <property type="entry name" value="Nuo51_FMN-bd_sf"/>
</dbReference>
<comment type="function">
    <text evidence="8">Part of a membrane-bound complex that couples electron transfer with translocation of ions across the membrane.</text>
</comment>
<dbReference type="NCBIfam" id="TIGR01945">
    <property type="entry name" value="rnfC"/>
    <property type="match status" value="1"/>
</dbReference>
<comment type="similarity">
    <text evidence="8">Belongs to the 4Fe4S bacterial-type ferredoxin family. RnfC subfamily.</text>
</comment>
<dbReference type="InterPro" id="IPR011538">
    <property type="entry name" value="Nuo51_FMN-bd"/>
</dbReference>
<feature type="binding site" evidence="8">
    <location>
        <position position="406"/>
    </location>
    <ligand>
        <name>[4Fe-4S] cluster</name>
        <dbReference type="ChEBI" id="CHEBI:49883"/>
        <label>2</label>
    </ligand>
</feature>
<gene>
    <name evidence="10" type="primary">rsxC</name>
    <name evidence="8" type="synonym">rnfC</name>
    <name evidence="10" type="ORF">LKD42_06150</name>
</gene>
<evidence type="ECO:0000259" key="9">
    <source>
        <dbReference type="PROSITE" id="PS51379"/>
    </source>
</evidence>
<dbReference type="PROSITE" id="PS00198">
    <property type="entry name" value="4FE4S_FER_1"/>
    <property type="match status" value="2"/>
</dbReference>
<evidence type="ECO:0000256" key="2">
    <source>
        <dbReference type="ARBA" id="ARBA00022485"/>
    </source>
</evidence>
<dbReference type="Gene3D" id="3.40.50.11540">
    <property type="entry name" value="NADH-ubiquinone oxidoreductase 51kDa subunit"/>
    <property type="match status" value="1"/>
</dbReference>
<feature type="binding site" evidence="8">
    <location>
        <position position="377"/>
    </location>
    <ligand>
        <name>[4Fe-4S] cluster</name>
        <dbReference type="ChEBI" id="CHEBI:49883"/>
        <label>2</label>
    </ligand>
</feature>
<sequence>MLRFTFRGGIHPDDGKAMSKDKPIREVLPKGELVYPLSQHIGAPAKAIVVKGDHVLAGQKIAEAGGFVSANIFASVSGTVKAIEARLGVAGGMQESIVIENDGLYEEVEFSPERKLADISGKEIIEIIKEAGIVGMGGAGFPTHVKYMPKDPSAIDYIIVNCAECEPYLTSDYRRMMEEPEKIVGGLQAAMKIFDGRAKGVLAVEDNKKDAAAKLREAAKGIPDIEVVELKTKYPQGAERQLIFAVTGRKINSSMLPADAGCVVNNCDTIHAIYEAVHFGRPVMKKVMTITGNAIKEPQNLRVRTGTNFRELIEEAGGFTSEPEKIIAGGPMMGIPLISLDVPVVKTSSAILCMTKDEVAACEETACINCGRCVSVCPGRIIPARLADYAKRHDKEAFEKANGMECCECGCCSYSCPAKRPLTQYIKSMRKIVLADRKKAAQRGNGK</sequence>
<comment type="caution">
    <text evidence="10">The sequence shown here is derived from an EMBL/GenBank/DDBJ whole genome shotgun (WGS) entry which is preliminary data.</text>
</comment>
<evidence type="ECO:0000256" key="1">
    <source>
        <dbReference type="ARBA" id="ARBA00022448"/>
    </source>
</evidence>
<keyword evidence="4 8" id="KW-0677">Repeat</keyword>
<feature type="binding site" evidence="8">
    <location>
        <position position="416"/>
    </location>
    <ligand>
        <name>[4Fe-4S] cluster</name>
        <dbReference type="ChEBI" id="CHEBI:49883"/>
        <label>1</label>
    </ligand>
</feature>
<keyword evidence="2 8" id="KW-0004">4Fe-4S</keyword>
<dbReference type="PANTHER" id="PTHR43034:SF2">
    <property type="entry name" value="ION-TRANSLOCATING OXIDOREDUCTASE COMPLEX SUBUNIT C"/>
    <property type="match status" value="1"/>
</dbReference>
<dbReference type="PROSITE" id="PS51379">
    <property type="entry name" value="4FE4S_FER_2"/>
    <property type="match status" value="1"/>
</dbReference>
<evidence type="ECO:0000256" key="4">
    <source>
        <dbReference type="ARBA" id="ARBA00022737"/>
    </source>
</evidence>
<dbReference type="RefSeq" id="WP_248835140.1">
    <property type="nucleotide sequence ID" value="NZ_JAJEQE010000015.1"/>
</dbReference>
<dbReference type="InterPro" id="IPR017896">
    <property type="entry name" value="4Fe4S_Fe-S-bd"/>
</dbReference>
<keyword evidence="3 8" id="KW-0479">Metal-binding</keyword>
<dbReference type="HAMAP" id="MF_00461">
    <property type="entry name" value="RsxC_RnfC"/>
    <property type="match status" value="1"/>
</dbReference>
<feature type="binding site" evidence="8">
    <location>
        <position position="367"/>
    </location>
    <ligand>
        <name>[4Fe-4S] cluster</name>
        <dbReference type="ChEBI" id="CHEBI:49883"/>
        <label>1</label>
    </ligand>
</feature>
<dbReference type="PANTHER" id="PTHR43034">
    <property type="entry name" value="ION-TRANSLOCATING OXIDOREDUCTASE COMPLEX SUBUNIT C"/>
    <property type="match status" value="1"/>
</dbReference>
<dbReference type="Gene3D" id="3.30.70.20">
    <property type="match status" value="1"/>
</dbReference>
<dbReference type="InterPro" id="IPR026902">
    <property type="entry name" value="RnfC_N"/>
</dbReference>
<protein>
    <recommendedName>
        <fullName evidence="8">Ion-translocating oxidoreductase complex subunit C</fullName>
        <ecNumber evidence="8">7.-.-.-</ecNumber>
    </recommendedName>
    <alternativeName>
        <fullName evidence="8">Rnf electron transport complex subunit C</fullName>
    </alternativeName>
</protein>
<dbReference type="Proteomes" id="UP001299235">
    <property type="component" value="Unassembled WGS sequence"/>
</dbReference>
<evidence type="ECO:0000256" key="5">
    <source>
        <dbReference type="ARBA" id="ARBA00022982"/>
    </source>
</evidence>
<keyword evidence="6 8" id="KW-0408">Iron</keyword>
<comment type="subunit">
    <text evidence="8">The complex is composed of six subunits: RnfA, RnfB, RnfC, RnfD, RnfE and RnfG.</text>
</comment>
<evidence type="ECO:0000256" key="8">
    <source>
        <dbReference type="HAMAP-Rule" id="MF_00461"/>
    </source>
</evidence>
<proteinExistence type="inferred from homology"/>
<evidence type="ECO:0000256" key="7">
    <source>
        <dbReference type="ARBA" id="ARBA00023014"/>
    </source>
</evidence>
<organism evidence="10 11">
    <name type="scientific">Hominisplanchenecus faecis</name>
    <dbReference type="NCBI Taxonomy" id="2885351"/>
    <lineage>
        <taxon>Bacteria</taxon>
        <taxon>Bacillati</taxon>
        <taxon>Bacillota</taxon>
        <taxon>Clostridia</taxon>
        <taxon>Lachnospirales</taxon>
        <taxon>Lachnospiraceae</taxon>
        <taxon>Hominisplanchenecus</taxon>
    </lineage>
</organism>
<feature type="binding site" evidence="8">
    <location>
        <position position="373"/>
    </location>
    <ligand>
        <name>[4Fe-4S] cluster</name>
        <dbReference type="ChEBI" id="CHEBI:49883"/>
        <label>1</label>
    </ligand>
</feature>
<feature type="binding site" evidence="8">
    <location>
        <position position="370"/>
    </location>
    <ligand>
        <name>[4Fe-4S] cluster</name>
        <dbReference type="ChEBI" id="CHEBI:49883"/>
        <label>1</label>
    </ligand>
</feature>
<evidence type="ECO:0000313" key="11">
    <source>
        <dbReference type="Proteomes" id="UP001299235"/>
    </source>
</evidence>
<evidence type="ECO:0000256" key="6">
    <source>
        <dbReference type="ARBA" id="ARBA00023004"/>
    </source>
</evidence>
<accession>A0ABS8EXE2</accession>
<keyword evidence="11" id="KW-1185">Reference proteome</keyword>
<feature type="binding site" evidence="8">
    <location>
        <position position="409"/>
    </location>
    <ligand>
        <name>[4Fe-4S] cluster</name>
        <dbReference type="ChEBI" id="CHEBI:49883"/>
        <label>2</label>
    </ligand>
</feature>
<evidence type="ECO:0000313" key="10">
    <source>
        <dbReference type="EMBL" id="MCC2148834.1"/>
    </source>
</evidence>
<dbReference type="InterPro" id="IPR017900">
    <property type="entry name" value="4Fe4S_Fe_S_CS"/>
</dbReference>
<comment type="cofactor">
    <cofactor evidence="8">
        <name>[4Fe-4S] cluster</name>
        <dbReference type="ChEBI" id="CHEBI:49883"/>
    </cofactor>
    <text evidence="8">Binds 2 [4Fe-4S] clusters per subunit.</text>
</comment>
<reference evidence="10 11" key="1">
    <citation type="submission" date="2021-10" db="EMBL/GenBank/DDBJ databases">
        <title>Anaerobic single-cell dispensing facilitates the cultivation of human gut bacteria.</title>
        <authorList>
            <person name="Afrizal A."/>
        </authorList>
    </citation>
    <scope>NUCLEOTIDE SEQUENCE [LARGE SCALE GENOMIC DNA]</scope>
    <source>
        <strain evidence="10 11">CLA-AA-H246</strain>
    </source>
</reference>
<keyword evidence="8" id="KW-1003">Cell membrane</keyword>
<feature type="domain" description="4Fe-4S ferredoxin-type" evidence="9">
    <location>
        <begin position="358"/>
        <end position="387"/>
    </location>
</feature>
<dbReference type="Pfam" id="PF13375">
    <property type="entry name" value="RnfC_N"/>
    <property type="match status" value="1"/>
</dbReference>